<reference evidence="1 2" key="1">
    <citation type="submission" date="2020-07" db="EMBL/GenBank/DDBJ databases">
        <authorList>
            <person name="Partida-Martinez L."/>
            <person name="Huntemann M."/>
            <person name="Clum A."/>
            <person name="Wang J."/>
            <person name="Palaniappan K."/>
            <person name="Ritter S."/>
            <person name="Chen I.-M."/>
            <person name="Stamatis D."/>
            <person name="Reddy T."/>
            <person name="O'Malley R."/>
            <person name="Daum C."/>
            <person name="Shapiro N."/>
            <person name="Ivanova N."/>
            <person name="Kyrpides N."/>
            <person name="Woyke T."/>
        </authorList>
    </citation>
    <scope>NUCLEOTIDE SEQUENCE [LARGE SCALE GENOMIC DNA]</scope>
    <source>
        <strain evidence="1 2">AT2.17</strain>
    </source>
</reference>
<evidence type="ECO:0008006" key="3">
    <source>
        <dbReference type="Google" id="ProtNLM"/>
    </source>
</evidence>
<dbReference type="Proteomes" id="UP000549911">
    <property type="component" value="Unassembled WGS sequence"/>
</dbReference>
<evidence type="ECO:0000313" key="1">
    <source>
        <dbReference type="EMBL" id="NYE38022.1"/>
    </source>
</evidence>
<dbReference type="SUPFAM" id="SSF55874">
    <property type="entry name" value="ATPase domain of HSP90 chaperone/DNA topoisomerase II/histidine kinase"/>
    <property type="match status" value="1"/>
</dbReference>
<organism evidence="1 2">
    <name type="scientific">Nocardioides cavernae</name>
    <dbReference type="NCBI Taxonomy" id="1921566"/>
    <lineage>
        <taxon>Bacteria</taxon>
        <taxon>Bacillati</taxon>
        <taxon>Actinomycetota</taxon>
        <taxon>Actinomycetes</taxon>
        <taxon>Propionibacteriales</taxon>
        <taxon>Nocardioidaceae</taxon>
        <taxon>Nocardioides</taxon>
    </lineage>
</organism>
<dbReference type="AlphaFoldDB" id="A0A7Y9KTW9"/>
<reference evidence="1 2" key="2">
    <citation type="submission" date="2020-08" db="EMBL/GenBank/DDBJ databases">
        <title>The Agave Microbiome: Exploring the role of microbial communities in plant adaptations to desert environments.</title>
        <authorList>
            <person name="Partida-Martinez L.P."/>
        </authorList>
    </citation>
    <scope>NUCLEOTIDE SEQUENCE [LARGE SCALE GENOMIC DNA]</scope>
    <source>
        <strain evidence="1 2">AT2.17</strain>
    </source>
</reference>
<protein>
    <recommendedName>
        <fullName evidence="3">ATP-binding protein</fullName>
    </recommendedName>
</protein>
<name>A0A7Y9KTW9_9ACTN</name>
<dbReference type="RefSeq" id="WP_179620651.1">
    <property type="nucleotide sequence ID" value="NZ_JACCBW010000003.1"/>
</dbReference>
<dbReference type="EMBL" id="JACCBW010000003">
    <property type="protein sequence ID" value="NYE38022.1"/>
    <property type="molecule type" value="Genomic_DNA"/>
</dbReference>
<comment type="caution">
    <text evidence="1">The sequence shown here is derived from an EMBL/GenBank/DDBJ whole genome shotgun (WGS) entry which is preliminary data.</text>
</comment>
<keyword evidence="2" id="KW-1185">Reference proteome</keyword>
<dbReference type="InterPro" id="IPR036890">
    <property type="entry name" value="HATPase_C_sf"/>
</dbReference>
<gene>
    <name evidence="1" type="ORF">F4692_003167</name>
</gene>
<evidence type="ECO:0000313" key="2">
    <source>
        <dbReference type="Proteomes" id="UP000549911"/>
    </source>
</evidence>
<sequence length="429" mass="47885">MTGTKAYEVAPSAARLTGSLRDIGYDFPTAVADLVDNSITAGASRINVFTQFEPNGSYVLISDDGCGMSQTGLIEALRFGTRRDYETNELGRFGLGLKTGSLSQCRRLTVATRTSPKHCSIRVMTLDLNRITRTDRWDITANETSPAIEHAKRILSESPGTVVVWEDLDRVLPERYAESGWGRRRLRSLAGKTAEHLAMVFHRFIAGDVPERGEVIICVDDEKLRPWDPFAPEEAERLVLQDHVFEIETDGGSSEVRFRGTVLPARDRFSSLDEFERLSGPLKWNRQQGLYIYRANRLVQHGGWSGLRGIDEHMKLARAAIDFDTDLDESFQINVAKMSVELPPVVRQMLERPVAELCVLADDAYRRSANSGERPDASPKASKASETALRDVGIALKAALIEDRSLVEFRSALDLLRSKHPELAKQLDL</sequence>
<accession>A0A7Y9KTW9</accession>
<dbReference type="Gene3D" id="3.30.565.10">
    <property type="entry name" value="Histidine kinase-like ATPase, C-terminal domain"/>
    <property type="match status" value="1"/>
</dbReference>
<dbReference type="Pfam" id="PF13589">
    <property type="entry name" value="HATPase_c_3"/>
    <property type="match status" value="1"/>
</dbReference>
<proteinExistence type="predicted"/>